<gene>
    <name evidence="1" type="ORF">MECH1_V1_1841</name>
</gene>
<proteinExistence type="predicted"/>
<evidence type="ECO:0000313" key="2">
    <source>
        <dbReference type="Proteomes" id="UP001497493"/>
    </source>
</evidence>
<reference evidence="1 2" key="1">
    <citation type="submission" date="2024-04" db="EMBL/GenBank/DDBJ databases">
        <authorList>
            <person name="Cremers G."/>
        </authorList>
    </citation>
    <scope>NUCLEOTIDE SEQUENCE [LARGE SCALE GENOMIC DNA]</scope>
    <source>
        <strain evidence="1">MeCH1-AG</strain>
    </source>
</reference>
<organism evidence="1 2">
    <name type="scientific">Candidatus Methylocalor cossyra</name>
    <dbReference type="NCBI Taxonomy" id="3108543"/>
    <lineage>
        <taxon>Bacteria</taxon>
        <taxon>Pseudomonadati</taxon>
        <taxon>Pseudomonadota</taxon>
        <taxon>Gammaproteobacteria</taxon>
        <taxon>Methylococcales</taxon>
        <taxon>Methylococcaceae</taxon>
        <taxon>Candidatus Methylocalor</taxon>
    </lineage>
</organism>
<dbReference type="Proteomes" id="UP001497493">
    <property type="component" value="Chromosome"/>
</dbReference>
<keyword evidence="2" id="KW-1185">Reference proteome</keyword>
<accession>A0ABP1C8N4</accession>
<sequence length="21" mass="2365">MSIVLLCRISCFGTAKSEYEN</sequence>
<protein>
    <submittedName>
        <fullName evidence="1">Uncharacterized protein</fullName>
    </submittedName>
</protein>
<dbReference type="EMBL" id="OZ026884">
    <property type="protein sequence ID" value="CAL1240617.1"/>
    <property type="molecule type" value="Genomic_DNA"/>
</dbReference>
<name>A0ABP1C8N4_9GAMM</name>
<evidence type="ECO:0000313" key="1">
    <source>
        <dbReference type="EMBL" id="CAL1240617.1"/>
    </source>
</evidence>